<keyword evidence="4 5" id="KW-0456">Lyase</keyword>
<gene>
    <name evidence="6" type="ORF">E4P82_11730</name>
</gene>
<dbReference type="PANTHER" id="PTHR11999">
    <property type="entry name" value="GROUP II PYRIDOXAL-5-PHOSPHATE DECARBOXYLASE"/>
    <property type="match status" value="1"/>
</dbReference>
<keyword evidence="2" id="KW-0210">Decarboxylase</keyword>
<evidence type="ECO:0000313" key="6">
    <source>
        <dbReference type="EMBL" id="NMQ19808.1"/>
    </source>
</evidence>
<keyword evidence="7" id="KW-1185">Reference proteome</keyword>
<reference evidence="6 7" key="1">
    <citation type="submission" date="2019-03" db="EMBL/GenBank/DDBJ databases">
        <title>Metabolic reconstructions from genomes of highly enriched 'Candidatus Accumulibacter' and 'Candidatus Competibacter' bioreactor populations.</title>
        <authorList>
            <person name="Annavajhala M.K."/>
            <person name="Welles L."/>
            <person name="Abbas B."/>
            <person name="Sorokin D."/>
            <person name="Park H."/>
            <person name="Van Loosdrecht M."/>
            <person name="Chandran K."/>
        </authorList>
    </citation>
    <scope>NUCLEOTIDE SEQUENCE [LARGE SCALE GENOMIC DNA]</scope>
    <source>
        <strain evidence="6 7">SBR_G</strain>
    </source>
</reference>
<evidence type="ECO:0000256" key="5">
    <source>
        <dbReference type="RuleBase" id="RU000382"/>
    </source>
</evidence>
<protein>
    <submittedName>
        <fullName evidence="6">Pyridoxal-dependent decarboxylase</fullName>
    </submittedName>
</protein>
<comment type="similarity">
    <text evidence="5">Belongs to the group II decarboxylase family.</text>
</comment>
<evidence type="ECO:0000256" key="3">
    <source>
        <dbReference type="ARBA" id="ARBA00022898"/>
    </source>
</evidence>
<dbReference type="Pfam" id="PF00282">
    <property type="entry name" value="Pyridoxal_deC"/>
    <property type="match status" value="1"/>
</dbReference>
<dbReference type="EMBL" id="SPMZ01000031">
    <property type="protein sequence ID" value="NMQ19808.1"/>
    <property type="molecule type" value="Genomic_DNA"/>
</dbReference>
<evidence type="ECO:0000313" key="7">
    <source>
        <dbReference type="Proteomes" id="UP000760480"/>
    </source>
</evidence>
<dbReference type="Gene3D" id="3.90.1150.170">
    <property type="match status" value="1"/>
</dbReference>
<dbReference type="Gene3D" id="3.40.640.10">
    <property type="entry name" value="Type I PLP-dependent aspartate aminotransferase-like (Major domain)"/>
    <property type="match status" value="1"/>
</dbReference>
<dbReference type="SUPFAM" id="SSF53383">
    <property type="entry name" value="PLP-dependent transferases"/>
    <property type="match status" value="1"/>
</dbReference>
<name>A0ABX1TK98_9GAMM</name>
<dbReference type="InterPro" id="IPR015421">
    <property type="entry name" value="PyrdxlP-dep_Trfase_major"/>
</dbReference>
<comment type="caution">
    <text evidence="6">The sequence shown here is derived from an EMBL/GenBank/DDBJ whole genome shotgun (WGS) entry which is preliminary data.</text>
</comment>
<dbReference type="InterPro" id="IPR015424">
    <property type="entry name" value="PyrdxlP-dep_Trfase"/>
</dbReference>
<comment type="cofactor">
    <cofactor evidence="1 5">
        <name>pyridoxal 5'-phosphate</name>
        <dbReference type="ChEBI" id="CHEBI:597326"/>
    </cofactor>
</comment>
<organism evidence="6 7">
    <name type="scientific">Candidatus Competibacter phosphatis</name>
    <dbReference type="NCBI Taxonomy" id="221280"/>
    <lineage>
        <taxon>Bacteria</taxon>
        <taxon>Pseudomonadati</taxon>
        <taxon>Pseudomonadota</taxon>
        <taxon>Gammaproteobacteria</taxon>
        <taxon>Candidatus Competibacteraceae</taxon>
        <taxon>Candidatus Competibacter</taxon>
    </lineage>
</organism>
<keyword evidence="3 5" id="KW-0663">Pyridoxal phosphate</keyword>
<accession>A0ABX1TK98</accession>
<dbReference type="InterPro" id="IPR010977">
    <property type="entry name" value="Aromatic_deC"/>
</dbReference>
<evidence type="ECO:0000256" key="4">
    <source>
        <dbReference type="ARBA" id="ARBA00023239"/>
    </source>
</evidence>
<sequence>MHRDAAETGDLQALLAQVGAALDQFLRFEHADPVRTNHEWRPRLDTALPLQGIGIEQVTDELITYLIPNGSPVAKPGFTSFITTGGTTASTLASTAASIAAPQRYLLTAFNFLEELSLGWLASMCSIGHLQGVYSSGGSVANLLALGAARQHAFEKVGHDPAAAGVHGRVRVYATREAHHTIQRAAGVLGIGRRAVRPIACDAGGRMEIADLRRVIAEDRQAGVIPMAIVANAGTTNTGAIDPLLAISEVAREHGIWLHIDGAYGLPGILDERKTHLYRGLEHADSVIVDPHKWLGAAVGVAATFVRDRELLRRAFTQEPADYLEGAVHQDAPSPTAEHSLDDFGIPYFDYGIELSAPSRGVVVWALLREIGVEGMRARIVRHNDLALRVADAAREHPNLELLLEPTLSICCFRYVSPDVPNLNRLNQNLHRRLVRENRSLPSTTQVNGKLALRPCFLGARTEVTHADELLADVLRIGAELVSELVANGTKSSENIQSGHNTLNL</sequence>
<evidence type="ECO:0000256" key="2">
    <source>
        <dbReference type="ARBA" id="ARBA00022793"/>
    </source>
</evidence>
<dbReference type="Proteomes" id="UP000760480">
    <property type="component" value="Unassembled WGS sequence"/>
</dbReference>
<dbReference type="PANTHER" id="PTHR11999:SF70">
    <property type="entry name" value="MIP05841P"/>
    <property type="match status" value="1"/>
</dbReference>
<dbReference type="InterPro" id="IPR002129">
    <property type="entry name" value="PyrdxlP-dep_de-COase"/>
</dbReference>
<evidence type="ECO:0000256" key="1">
    <source>
        <dbReference type="ARBA" id="ARBA00001933"/>
    </source>
</evidence>
<proteinExistence type="inferred from homology"/>